<evidence type="ECO:0000256" key="6">
    <source>
        <dbReference type="ARBA" id="ARBA00048117"/>
    </source>
</evidence>
<dbReference type="PRINTS" id="PR00789">
    <property type="entry name" value="OSIALOPTASE"/>
</dbReference>
<keyword evidence="3" id="KW-0819">tRNA processing</keyword>
<dbReference type="Proteomes" id="UP000014923">
    <property type="component" value="Unassembled WGS sequence"/>
</dbReference>
<dbReference type="AlphaFoldDB" id="R7RS42"/>
<keyword evidence="5" id="KW-0012">Acyltransferase</keyword>
<keyword evidence="9" id="KW-1185">Reference proteome</keyword>
<organism evidence="8 9">
    <name type="scientific">Thermobrachium celere DSM 8682</name>
    <dbReference type="NCBI Taxonomy" id="941824"/>
    <lineage>
        <taxon>Bacteria</taxon>
        <taxon>Bacillati</taxon>
        <taxon>Bacillota</taxon>
        <taxon>Clostridia</taxon>
        <taxon>Eubacteriales</taxon>
        <taxon>Clostridiaceae</taxon>
        <taxon>Thermobrachium</taxon>
    </lineage>
</organism>
<evidence type="ECO:0000256" key="1">
    <source>
        <dbReference type="ARBA" id="ARBA00012156"/>
    </source>
</evidence>
<name>R7RS42_9CLOT</name>
<dbReference type="Pfam" id="PF00814">
    <property type="entry name" value="TsaD"/>
    <property type="match status" value="1"/>
</dbReference>
<dbReference type="PANTHER" id="PTHR11735">
    <property type="entry name" value="TRNA N6-ADENOSINE THREONYLCARBAMOYLTRANSFERASE"/>
    <property type="match status" value="1"/>
</dbReference>
<evidence type="ECO:0000256" key="4">
    <source>
        <dbReference type="ARBA" id="ARBA00022723"/>
    </source>
</evidence>
<keyword evidence="4" id="KW-0479">Metal-binding</keyword>
<dbReference type="GO" id="GO:0005829">
    <property type="term" value="C:cytosol"/>
    <property type="evidence" value="ECO:0007669"/>
    <property type="project" value="TreeGrafter"/>
</dbReference>
<dbReference type="OrthoDB" id="1675500at2"/>
<dbReference type="RefSeq" id="WP_018662076.1">
    <property type="nucleotide sequence ID" value="NZ_HF952018.1"/>
</dbReference>
<dbReference type="GO" id="GO:0061711">
    <property type="term" value="F:tRNA N(6)-L-threonylcarbamoyladenine synthase activity"/>
    <property type="evidence" value="ECO:0007669"/>
    <property type="project" value="UniProtKB-EC"/>
</dbReference>
<evidence type="ECO:0000313" key="9">
    <source>
        <dbReference type="Proteomes" id="UP000014923"/>
    </source>
</evidence>
<comment type="caution">
    <text evidence="8">The sequence shown here is derived from an EMBL/GenBank/DDBJ whole genome shotgun (WGS) entry which is preliminary data.</text>
</comment>
<protein>
    <recommendedName>
        <fullName evidence="1">N(6)-L-threonylcarbamoyladenine synthase</fullName>
        <ecNumber evidence="1">2.3.1.234</ecNumber>
    </recommendedName>
</protein>
<dbReference type="InterPro" id="IPR017860">
    <property type="entry name" value="Peptidase_M22_CS"/>
</dbReference>
<dbReference type="PANTHER" id="PTHR11735:SF11">
    <property type="entry name" value="TRNA THREONYLCARBAMOYLADENOSINE BIOSYNTHESIS PROTEIN TSAB"/>
    <property type="match status" value="1"/>
</dbReference>
<reference evidence="8" key="1">
    <citation type="submission" date="2013-03" db="EMBL/GenBank/DDBJ databases">
        <title>Draft genome sequence of the hydrogen-ethanol-producing anaerobic alkalithermophilic Caloramator celere.</title>
        <authorList>
            <person name="Ciranna A."/>
            <person name="Larjo A."/>
            <person name="Kivisto A."/>
            <person name="Santala V."/>
            <person name="Roos C."/>
            <person name="Karp M."/>
        </authorList>
    </citation>
    <scope>NUCLEOTIDE SEQUENCE [LARGE SCALE GENOMIC DNA]</scope>
    <source>
        <strain evidence="8">DSM 8682</strain>
    </source>
</reference>
<dbReference type="GO" id="GO:0070525">
    <property type="term" value="P:tRNA threonylcarbamoyladenosine metabolic process"/>
    <property type="evidence" value="ECO:0007669"/>
    <property type="project" value="UniProtKB-ARBA"/>
</dbReference>
<evidence type="ECO:0000256" key="3">
    <source>
        <dbReference type="ARBA" id="ARBA00022694"/>
    </source>
</evidence>
<sequence length="310" mass="34750">MSKVLGFDTSNYTTSVAVVENNTVIYEKRKILDVELGKRGLRQSEALFQHIKNIPNLLDEKFLINIDAVCVSTRPRPYEDSYMPVFKAGESIAKSIAKTLNIPLFETTHQEGHIEAAKFSIGFNEDEFIAIHLSGGTSEVLLCRGKDELEINLIGGTRDISMGQFLDRIGVALGYSFPSGKFVDELALNTEKTDIVIPSKVDGLFFNLSGQETRALKYINDGYDKNQIALASMKCLIKTLDKLFNNIFSKYNKKILLFGGVASSKYIKKHINFNYSGRVYIADASYASDNAIGVALIGYRRLKNRRDYHE</sequence>
<evidence type="ECO:0000256" key="5">
    <source>
        <dbReference type="ARBA" id="ARBA00023315"/>
    </source>
</evidence>
<dbReference type="PROSITE" id="PS01016">
    <property type="entry name" value="GLYCOPROTEASE"/>
    <property type="match status" value="1"/>
</dbReference>
<dbReference type="SUPFAM" id="SSF53067">
    <property type="entry name" value="Actin-like ATPase domain"/>
    <property type="match status" value="1"/>
</dbReference>
<keyword evidence="2" id="KW-0808">Transferase</keyword>
<evidence type="ECO:0000313" key="8">
    <source>
        <dbReference type="EMBL" id="CDF58206.1"/>
    </source>
</evidence>
<accession>R7RS42</accession>
<dbReference type="EC" id="2.3.1.234" evidence="1"/>
<evidence type="ECO:0000259" key="7">
    <source>
        <dbReference type="Pfam" id="PF00814"/>
    </source>
</evidence>
<dbReference type="GO" id="GO:0046872">
    <property type="term" value="F:metal ion binding"/>
    <property type="evidence" value="ECO:0007669"/>
    <property type="project" value="UniProtKB-KW"/>
</dbReference>
<evidence type="ECO:0000256" key="2">
    <source>
        <dbReference type="ARBA" id="ARBA00022679"/>
    </source>
</evidence>
<dbReference type="HOGENOM" id="CLU_023208_3_0_9"/>
<dbReference type="GO" id="GO:0006400">
    <property type="term" value="P:tRNA modification"/>
    <property type="evidence" value="ECO:0007669"/>
    <property type="project" value="UniProtKB-ARBA"/>
</dbReference>
<proteinExistence type="predicted"/>
<feature type="domain" description="Gcp-like" evidence="7">
    <location>
        <begin position="87"/>
        <end position="293"/>
    </location>
</feature>
<dbReference type="InterPro" id="IPR017861">
    <property type="entry name" value="KAE1/TsaD"/>
</dbReference>
<gene>
    <name evidence="8" type="ORF">TCEL_00252</name>
</gene>
<comment type="catalytic activity">
    <reaction evidence="6">
        <text>L-threonylcarbamoyladenylate + adenosine(37) in tRNA = N(6)-L-threonylcarbamoyladenosine(37) in tRNA + AMP + H(+)</text>
        <dbReference type="Rhea" id="RHEA:37059"/>
        <dbReference type="Rhea" id="RHEA-COMP:10162"/>
        <dbReference type="Rhea" id="RHEA-COMP:10163"/>
        <dbReference type="ChEBI" id="CHEBI:15378"/>
        <dbReference type="ChEBI" id="CHEBI:73682"/>
        <dbReference type="ChEBI" id="CHEBI:74411"/>
        <dbReference type="ChEBI" id="CHEBI:74418"/>
        <dbReference type="ChEBI" id="CHEBI:456215"/>
        <dbReference type="EC" id="2.3.1.234"/>
    </reaction>
</comment>
<dbReference type="InterPro" id="IPR000905">
    <property type="entry name" value="Gcp-like_dom"/>
</dbReference>
<dbReference type="EMBL" id="CAVN010000095">
    <property type="protein sequence ID" value="CDF58206.1"/>
    <property type="molecule type" value="Genomic_DNA"/>
</dbReference>
<dbReference type="InterPro" id="IPR043129">
    <property type="entry name" value="ATPase_NBD"/>
</dbReference>
<dbReference type="eggNOG" id="COG0533">
    <property type="taxonomic scope" value="Bacteria"/>
</dbReference>
<dbReference type="Gene3D" id="3.30.420.40">
    <property type="match status" value="2"/>
</dbReference>